<proteinExistence type="inferred from homology"/>
<dbReference type="InterPro" id="IPR036282">
    <property type="entry name" value="Glutathione-S-Trfase_C_sf"/>
</dbReference>
<dbReference type="InterPro" id="IPR050213">
    <property type="entry name" value="GST_superfamily"/>
</dbReference>
<dbReference type="CDD" id="cd03039">
    <property type="entry name" value="GST_N_Sigma_like"/>
    <property type="match status" value="1"/>
</dbReference>
<gene>
    <name evidence="4" type="ORF">TARUN_508</name>
</gene>
<evidence type="ECO:0000313" key="4">
    <source>
        <dbReference type="EMBL" id="RFU81721.1"/>
    </source>
</evidence>
<evidence type="ECO:0000259" key="3">
    <source>
        <dbReference type="PROSITE" id="PS50405"/>
    </source>
</evidence>
<dbReference type="EMBL" id="PXOA01000030">
    <property type="protein sequence ID" value="RFU81721.1"/>
    <property type="molecule type" value="Genomic_DNA"/>
</dbReference>
<dbReference type="InterPro" id="IPR040079">
    <property type="entry name" value="Glutathione_S-Trfase"/>
</dbReference>
<dbReference type="AlphaFoldDB" id="A0A395P210"/>
<evidence type="ECO:0000259" key="2">
    <source>
        <dbReference type="PROSITE" id="PS50404"/>
    </source>
</evidence>
<protein>
    <recommendedName>
        <fullName evidence="6">Glutathione S-transferase</fullName>
    </recommendedName>
</protein>
<sequence>MSTPILHYFNLGSLGRGEIVRLFLRELKIEYEDKLYVYDNTWPSVNDSTNVSLTGKLPVLEIDDQRLYQHLAILRYLSRRAGAYDGETNHEKYLVDAVADIYNDWRTGWVTQLTAKAPDYQATHVEKFHRLFTDFYSRDTSGPYLLGNKPTYVDFAVFQALDNDQCIGCGPDALSEPLTKLRDAILVRPNVEQYLAKRVRLELFKQLRNAQ</sequence>
<dbReference type="InterPro" id="IPR004046">
    <property type="entry name" value="GST_C"/>
</dbReference>
<dbReference type="SUPFAM" id="SSF47616">
    <property type="entry name" value="GST C-terminal domain-like"/>
    <property type="match status" value="1"/>
</dbReference>
<dbReference type="SFLD" id="SFLDS00019">
    <property type="entry name" value="Glutathione_Transferase_(cytos"/>
    <property type="match status" value="1"/>
</dbReference>
<dbReference type="Gene3D" id="1.20.1050.130">
    <property type="match status" value="1"/>
</dbReference>
<organism evidence="4 5">
    <name type="scientific">Trichoderma arundinaceum</name>
    <dbReference type="NCBI Taxonomy" id="490622"/>
    <lineage>
        <taxon>Eukaryota</taxon>
        <taxon>Fungi</taxon>
        <taxon>Dikarya</taxon>
        <taxon>Ascomycota</taxon>
        <taxon>Pezizomycotina</taxon>
        <taxon>Sordariomycetes</taxon>
        <taxon>Hypocreomycetidae</taxon>
        <taxon>Hypocreales</taxon>
        <taxon>Hypocreaceae</taxon>
        <taxon>Trichoderma</taxon>
    </lineage>
</organism>
<dbReference type="PANTHER" id="PTHR11571:SF150">
    <property type="entry name" value="GLUTATHIONE S-TRANSFERASE"/>
    <property type="match status" value="1"/>
</dbReference>
<feature type="domain" description="GST C-terminal" evidence="3">
    <location>
        <begin position="88"/>
        <end position="203"/>
    </location>
</feature>
<comment type="caution">
    <text evidence="4">The sequence shown here is derived from an EMBL/GenBank/DDBJ whole genome shotgun (WGS) entry which is preliminary data.</text>
</comment>
<dbReference type="PROSITE" id="PS50405">
    <property type="entry name" value="GST_CTER"/>
    <property type="match status" value="1"/>
</dbReference>
<evidence type="ECO:0008006" key="6">
    <source>
        <dbReference type="Google" id="ProtNLM"/>
    </source>
</evidence>
<dbReference type="InterPro" id="IPR036249">
    <property type="entry name" value="Thioredoxin-like_sf"/>
</dbReference>
<dbReference type="Proteomes" id="UP000266272">
    <property type="component" value="Unassembled WGS sequence"/>
</dbReference>
<evidence type="ECO:0000256" key="1">
    <source>
        <dbReference type="ARBA" id="ARBA00007409"/>
    </source>
</evidence>
<reference evidence="4 5" key="1">
    <citation type="journal article" date="2018" name="PLoS Pathog.">
        <title>Evolution of structural diversity of trichothecenes, a family of toxins produced by plant pathogenic and entomopathogenic fungi.</title>
        <authorList>
            <person name="Proctor R.H."/>
            <person name="McCormick S.P."/>
            <person name="Kim H.S."/>
            <person name="Cardoza R.E."/>
            <person name="Stanley A.M."/>
            <person name="Lindo L."/>
            <person name="Kelly A."/>
            <person name="Brown D.W."/>
            <person name="Lee T."/>
            <person name="Vaughan M.M."/>
            <person name="Alexander N.J."/>
            <person name="Busman M."/>
            <person name="Gutierrez S."/>
        </authorList>
    </citation>
    <scope>NUCLEOTIDE SEQUENCE [LARGE SCALE GENOMIC DNA]</scope>
    <source>
        <strain evidence="4 5">IBT 40837</strain>
    </source>
</reference>
<dbReference type="STRING" id="490622.A0A395P210"/>
<name>A0A395P210_TRIAR</name>
<evidence type="ECO:0000313" key="5">
    <source>
        <dbReference type="Proteomes" id="UP000266272"/>
    </source>
</evidence>
<dbReference type="GO" id="GO:0006749">
    <property type="term" value="P:glutathione metabolic process"/>
    <property type="evidence" value="ECO:0007669"/>
    <property type="project" value="TreeGrafter"/>
</dbReference>
<dbReference type="InterPro" id="IPR010987">
    <property type="entry name" value="Glutathione-S-Trfase_C-like"/>
</dbReference>
<feature type="domain" description="GST N-terminal" evidence="2">
    <location>
        <begin position="4"/>
        <end position="85"/>
    </location>
</feature>
<dbReference type="OrthoDB" id="414243at2759"/>
<dbReference type="PANTHER" id="PTHR11571">
    <property type="entry name" value="GLUTATHIONE S-TRANSFERASE"/>
    <property type="match status" value="1"/>
</dbReference>
<comment type="similarity">
    <text evidence="1">Belongs to the GST superfamily.</text>
</comment>
<accession>A0A395P210</accession>
<dbReference type="InterPro" id="IPR004045">
    <property type="entry name" value="Glutathione_S-Trfase_N"/>
</dbReference>
<keyword evidence="5" id="KW-1185">Reference proteome</keyword>
<dbReference type="PROSITE" id="PS50404">
    <property type="entry name" value="GST_NTER"/>
    <property type="match status" value="1"/>
</dbReference>
<dbReference type="GO" id="GO:0004364">
    <property type="term" value="F:glutathione transferase activity"/>
    <property type="evidence" value="ECO:0007669"/>
    <property type="project" value="TreeGrafter"/>
</dbReference>
<dbReference type="SUPFAM" id="SSF52833">
    <property type="entry name" value="Thioredoxin-like"/>
    <property type="match status" value="1"/>
</dbReference>
<dbReference type="Pfam" id="PF14497">
    <property type="entry name" value="GST_C_3"/>
    <property type="match status" value="1"/>
</dbReference>
<dbReference type="Pfam" id="PF02798">
    <property type="entry name" value="GST_N"/>
    <property type="match status" value="1"/>
</dbReference>